<reference evidence="3" key="1">
    <citation type="journal article" date="2020" name="mSystems">
        <title>Genome- and Community-Level Interaction Insights into Carbon Utilization and Element Cycling Functions of Hydrothermarchaeota in Hydrothermal Sediment.</title>
        <authorList>
            <person name="Zhou Z."/>
            <person name="Liu Y."/>
            <person name="Xu W."/>
            <person name="Pan J."/>
            <person name="Luo Z.H."/>
            <person name="Li M."/>
        </authorList>
    </citation>
    <scope>NUCLEOTIDE SEQUENCE [LARGE SCALE GENOMIC DNA]</scope>
    <source>
        <strain evidence="3">SpSt-243</strain>
    </source>
</reference>
<comment type="caution">
    <text evidence="3">The sequence shown here is derived from an EMBL/GenBank/DDBJ whole genome shotgun (WGS) entry which is preliminary data.</text>
</comment>
<dbReference type="Pfam" id="PF20349">
    <property type="entry name" value="DUF6644"/>
    <property type="match status" value="1"/>
</dbReference>
<keyword evidence="1" id="KW-0472">Membrane</keyword>
<proteinExistence type="predicted"/>
<protein>
    <submittedName>
        <fullName evidence="3">DUF2214 domain-containing protein</fullName>
    </submittedName>
</protein>
<evidence type="ECO:0000313" key="3">
    <source>
        <dbReference type="EMBL" id="HEB43130.1"/>
    </source>
</evidence>
<feature type="transmembrane region" description="Helical" evidence="1">
    <location>
        <begin position="95"/>
        <end position="113"/>
    </location>
</feature>
<feature type="transmembrane region" description="Helical" evidence="1">
    <location>
        <begin position="63"/>
        <end position="83"/>
    </location>
</feature>
<sequence>MEWLSVLGETSVARALIRAPVLYIFASAAHILSLAMLVGASVILDLRLLGRFKSLPLAETAELLSRIAALALCLAVLTGAVLFSVRPVEYAGNTAFLIKLLLVGLGTANAVFVHLSRDWAEMIVEQQASLRLRIGALISLATWLSAVLAGRWIGFL</sequence>
<evidence type="ECO:0000256" key="1">
    <source>
        <dbReference type="SAM" id="Phobius"/>
    </source>
</evidence>
<feature type="transmembrane region" description="Helical" evidence="1">
    <location>
        <begin position="20"/>
        <end position="43"/>
    </location>
</feature>
<keyword evidence="1" id="KW-0812">Transmembrane</keyword>
<organism evidence="3">
    <name type="scientific">Agrobacterium albertimagni</name>
    <dbReference type="NCBI Taxonomy" id="147266"/>
    <lineage>
        <taxon>Bacteria</taxon>
        <taxon>Pseudomonadati</taxon>
        <taxon>Pseudomonadota</taxon>
        <taxon>Alphaproteobacteria</taxon>
        <taxon>Hyphomicrobiales</taxon>
        <taxon>Rhizobiaceae</taxon>
        <taxon>Rhizobium/Agrobacterium group</taxon>
        <taxon>Agrobacterium</taxon>
    </lineage>
</organism>
<keyword evidence="1" id="KW-1133">Transmembrane helix</keyword>
<feature type="transmembrane region" description="Helical" evidence="1">
    <location>
        <begin position="134"/>
        <end position="153"/>
    </location>
</feature>
<dbReference type="InterPro" id="IPR046586">
    <property type="entry name" value="DUF6644"/>
</dbReference>
<dbReference type="AlphaFoldDB" id="A0A7C1P046"/>
<name>A0A7C1P046_9HYPH</name>
<evidence type="ECO:0000259" key="2">
    <source>
        <dbReference type="Pfam" id="PF20349"/>
    </source>
</evidence>
<dbReference type="EMBL" id="DSKI01000287">
    <property type="protein sequence ID" value="HEB43130.1"/>
    <property type="molecule type" value="Genomic_DNA"/>
</dbReference>
<feature type="domain" description="DUF6644" evidence="2">
    <location>
        <begin position="22"/>
        <end position="155"/>
    </location>
</feature>
<gene>
    <name evidence="3" type="ORF">ENP70_05390</name>
</gene>
<accession>A0A7C1P046</accession>